<organism evidence="8 9">
    <name type="scientific">Desulfoferula mesophila</name>
    <dbReference type="NCBI Taxonomy" id="3058419"/>
    <lineage>
        <taxon>Bacteria</taxon>
        <taxon>Pseudomonadati</taxon>
        <taxon>Thermodesulfobacteriota</taxon>
        <taxon>Desulfarculia</taxon>
        <taxon>Desulfarculales</taxon>
        <taxon>Desulfarculaceae</taxon>
        <taxon>Desulfoferula</taxon>
    </lineage>
</organism>
<dbReference type="InterPro" id="IPR024673">
    <property type="entry name" value="Octahem_Cyt_c"/>
</dbReference>
<keyword evidence="3" id="KW-0479">Metal-binding</keyword>
<dbReference type="InterPro" id="IPR051829">
    <property type="entry name" value="Multiheme_Cytochr_ET"/>
</dbReference>
<dbReference type="AlphaFoldDB" id="A0AAU9E8Y5"/>
<evidence type="ECO:0000256" key="4">
    <source>
        <dbReference type="ARBA" id="ARBA00022729"/>
    </source>
</evidence>
<evidence type="ECO:0000256" key="1">
    <source>
        <dbReference type="ARBA" id="ARBA00022448"/>
    </source>
</evidence>
<dbReference type="GO" id="GO:0009055">
    <property type="term" value="F:electron transfer activity"/>
    <property type="evidence" value="ECO:0007669"/>
    <property type="project" value="InterPro"/>
</dbReference>
<dbReference type="PANTHER" id="PTHR35038:SF5">
    <property type="entry name" value="CYTOCHROME C-TYPE PROTEIN NRFB"/>
    <property type="match status" value="1"/>
</dbReference>
<evidence type="ECO:0000259" key="7">
    <source>
        <dbReference type="Pfam" id="PF02085"/>
    </source>
</evidence>
<feature type="domain" description="Class III cytochrome C" evidence="7">
    <location>
        <begin position="117"/>
        <end position="207"/>
    </location>
</feature>
<dbReference type="Gene3D" id="3.90.10.10">
    <property type="entry name" value="Cytochrome C3"/>
    <property type="match status" value="1"/>
</dbReference>
<proteinExistence type="predicted"/>
<dbReference type="EMBL" id="AP028679">
    <property type="protein sequence ID" value="BEQ13576.1"/>
    <property type="molecule type" value="Genomic_DNA"/>
</dbReference>
<protein>
    <recommendedName>
        <fullName evidence="7">Class III cytochrome C domain-containing protein</fullName>
    </recommendedName>
</protein>
<evidence type="ECO:0000256" key="3">
    <source>
        <dbReference type="ARBA" id="ARBA00022723"/>
    </source>
</evidence>
<dbReference type="InterPro" id="IPR036280">
    <property type="entry name" value="Multihaem_cyt_sf"/>
</dbReference>
<dbReference type="KEGG" id="dmp:FAK_06420"/>
<dbReference type="NCBIfam" id="TIGR04315">
    <property type="entry name" value="octaheme_Shew"/>
    <property type="match status" value="1"/>
</dbReference>
<sequence>MSLWLVGLMVGLGLVLYAYQGPDAATPAAPAAPKPFDPVAAAKKWKKPPPPPPPKVNPDGTPWVPVDQVAALKLAHEVPPLVVKALEESQRQRRLRLGDKMPTLKDMKRPYLVLDSPVVNQEGDQFEAVRFMHRKHAAVLQDQCFVCHHAKPAAPDASETTRCVACHQGSFNPELPGRLGLKAALHRQCMGCHEKRQQGPVGCTDCHAKKVPDHRKLVKLPDKPDPITVTKECLRCHQEQADQLHGAAHWQWKGPSPFTVEHEKRIDMGKATNTINNFCVALPSNWPRCTSCHAGYGWSDANFDFNDQTRMDCLVCHDTTGTYRKVPTAAGWPFLQLDLKKIAQSVGHPNRKNCGDCHFQGGGGDAVKHGDMNGILYYPSKNCDVHMGGMDFACQECHKTRNHKISGRSLSLPVAEGSRTCQDCHTAKPHHGNSLLDHHLNRHVEHLFCVTCHSPVYAKCRATKTWWDWSKAGHKERKPKKDRYGMPDYDWKKGEFKWKESMKPTYAWYNGKVERVLLGDKIDTSKVVDITKPVGGFRDPDSRIYPFKLMEGIQPADALNKLLLVPHLYGPGGFWATIGKTKAPVPEKVIEQTWNKAFAKGMAEAIKVNPGNQGLKPYSGQYQWVQTRMYWGLTHETMPATAALGCAQCHESLAKDKTCCRCHKDERHVDFKKLAHRGTDFEWMKKQGRDVHELIGKTDYLDFKALGYKGDPIVYGGRLKKLPLASTIDRECK</sequence>
<accession>A0AAU9E8Y5</accession>
<dbReference type="SUPFAM" id="SSF48695">
    <property type="entry name" value="Multiheme cytochromes"/>
    <property type="match status" value="2"/>
</dbReference>
<dbReference type="Gene3D" id="1.10.1130.10">
    <property type="entry name" value="Flavocytochrome C3, Chain A"/>
    <property type="match status" value="1"/>
</dbReference>
<dbReference type="Pfam" id="PF11783">
    <property type="entry name" value="Cytochrome_cB"/>
    <property type="match status" value="1"/>
</dbReference>
<name>A0AAU9E8Y5_9BACT</name>
<evidence type="ECO:0000256" key="6">
    <source>
        <dbReference type="ARBA" id="ARBA00023004"/>
    </source>
</evidence>
<dbReference type="GO" id="GO:0020037">
    <property type="term" value="F:heme binding"/>
    <property type="evidence" value="ECO:0007669"/>
    <property type="project" value="InterPro"/>
</dbReference>
<dbReference type="InterPro" id="IPR020942">
    <property type="entry name" value="Cyt_c_III_dom"/>
</dbReference>
<reference evidence="9" key="1">
    <citation type="journal article" date="2023" name="Arch. Microbiol.">
        <title>Desulfoferula mesophilus gen. nov. sp. nov., a mesophilic sulfate-reducing bacterium isolated from a brackish lake sediment.</title>
        <authorList>
            <person name="Watanabe T."/>
            <person name="Yabe T."/>
            <person name="Tsuji J.M."/>
            <person name="Fukui M."/>
        </authorList>
    </citation>
    <scope>NUCLEOTIDE SEQUENCE [LARGE SCALE GENOMIC DNA]</scope>
    <source>
        <strain evidence="9">12FAK</strain>
    </source>
</reference>
<dbReference type="Pfam" id="PF02085">
    <property type="entry name" value="Cytochrom_CIII"/>
    <property type="match status" value="1"/>
</dbReference>
<keyword evidence="6" id="KW-0408">Iron</keyword>
<gene>
    <name evidence="8" type="ORF">FAK_06420</name>
</gene>
<evidence type="ECO:0000256" key="5">
    <source>
        <dbReference type="ARBA" id="ARBA00022982"/>
    </source>
</evidence>
<dbReference type="GO" id="GO:0046872">
    <property type="term" value="F:metal ion binding"/>
    <property type="evidence" value="ECO:0007669"/>
    <property type="project" value="UniProtKB-KW"/>
</dbReference>
<evidence type="ECO:0000313" key="8">
    <source>
        <dbReference type="EMBL" id="BEQ13576.1"/>
    </source>
</evidence>
<keyword evidence="2" id="KW-0349">Heme</keyword>
<keyword evidence="5" id="KW-0249">Electron transport</keyword>
<dbReference type="Proteomes" id="UP001366166">
    <property type="component" value="Chromosome"/>
</dbReference>
<evidence type="ECO:0000256" key="2">
    <source>
        <dbReference type="ARBA" id="ARBA00022617"/>
    </source>
</evidence>
<evidence type="ECO:0000313" key="9">
    <source>
        <dbReference type="Proteomes" id="UP001366166"/>
    </source>
</evidence>
<dbReference type="PANTHER" id="PTHR35038">
    <property type="entry name" value="DISSIMILATORY SULFITE REDUCTASE SIRA"/>
    <property type="match status" value="1"/>
</dbReference>
<keyword evidence="9" id="KW-1185">Reference proteome</keyword>
<keyword evidence="4" id="KW-0732">Signal</keyword>
<dbReference type="CDD" id="cd08168">
    <property type="entry name" value="Cytochrom_C3"/>
    <property type="match status" value="1"/>
</dbReference>
<keyword evidence="1" id="KW-0813">Transport</keyword>
<dbReference type="GO" id="GO:0016491">
    <property type="term" value="F:oxidoreductase activity"/>
    <property type="evidence" value="ECO:0007669"/>
    <property type="project" value="TreeGrafter"/>
</dbReference>